<dbReference type="InterPro" id="IPR029063">
    <property type="entry name" value="SAM-dependent_MTases_sf"/>
</dbReference>
<keyword evidence="2" id="KW-1185">Reference proteome</keyword>
<sequence length="204" mass="22169">MSGDPRFWNMIARRYARRPLSDKAAHAEKLRLARVRLAPEDRIVELGCGTGTTALALAPHVARIEAWDISPAMIGIARERGAGVENVAFQVGDTEAALATPGADAILAHSLLHLLPDWRDTIARVHAALRPGGRFFSTTFCLGGRVRALRPVVRALAPLGLFPPLQWFTAEELTGAMEAAGFELEHRWQPTPGAAEFVIARRPG</sequence>
<dbReference type="RefSeq" id="WP_113287630.1">
    <property type="nucleotide sequence ID" value="NZ_QNTQ01000001.1"/>
</dbReference>
<dbReference type="Pfam" id="PF13489">
    <property type="entry name" value="Methyltransf_23"/>
    <property type="match status" value="1"/>
</dbReference>
<dbReference type="OrthoDB" id="5642573at2"/>
<dbReference type="SUPFAM" id="SSF53335">
    <property type="entry name" value="S-adenosyl-L-methionine-dependent methyltransferases"/>
    <property type="match status" value="1"/>
</dbReference>
<organism evidence="1 2">
    <name type="scientific">Rhodosalinus halophilus</name>
    <dbReference type="NCBI Taxonomy" id="2259333"/>
    <lineage>
        <taxon>Bacteria</taxon>
        <taxon>Pseudomonadati</taxon>
        <taxon>Pseudomonadota</taxon>
        <taxon>Alphaproteobacteria</taxon>
        <taxon>Rhodobacterales</taxon>
        <taxon>Paracoccaceae</taxon>
        <taxon>Rhodosalinus</taxon>
    </lineage>
</organism>
<evidence type="ECO:0000313" key="1">
    <source>
        <dbReference type="EMBL" id="RBI87607.1"/>
    </source>
</evidence>
<comment type="caution">
    <text evidence="1">The sequence shown here is derived from an EMBL/GenBank/DDBJ whole genome shotgun (WGS) entry which is preliminary data.</text>
</comment>
<dbReference type="PANTHER" id="PTHR43861">
    <property type="entry name" value="TRANS-ACONITATE 2-METHYLTRANSFERASE-RELATED"/>
    <property type="match status" value="1"/>
</dbReference>
<dbReference type="Gene3D" id="3.40.50.150">
    <property type="entry name" value="Vaccinia Virus protein VP39"/>
    <property type="match status" value="1"/>
</dbReference>
<keyword evidence="1" id="KW-0808">Transferase</keyword>
<gene>
    <name evidence="1" type="ORF">DRV85_01390</name>
</gene>
<protein>
    <submittedName>
        <fullName evidence="1">SAM-dependent methyltransferase</fullName>
    </submittedName>
</protein>
<dbReference type="GO" id="GO:0008168">
    <property type="term" value="F:methyltransferase activity"/>
    <property type="evidence" value="ECO:0007669"/>
    <property type="project" value="UniProtKB-KW"/>
</dbReference>
<name>A0A365UE96_9RHOB</name>
<proteinExistence type="predicted"/>
<keyword evidence="1" id="KW-0489">Methyltransferase</keyword>
<dbReference type="AlphaFoldDB" id="A0A365UE96"/>
<evidence type="ECO:0000313" key="2">
    <source>
        <dbReference type="Proteomes" id="UP000253370"/>
    </source>
</evidence>
<reference evidence="1 2" key="1">
    <citation type="submission" date="2018-07" db="EMBL/GenBank/DDBJ databases">
        <title>Rhodosalinus sp. strain E84T genomic sequence and assembly.</title>
        <authorList>
            <person name="Liu Z.-W."/>
            <person name="Lu D.-C."/>
        </authorList>
    </citation>
    <scope>NUCLEOTIDE SEQUENCE [LARGE SCALE GENOMIC DNA]</scope>
    <source>
        <strain evidence="1 2">E84</strain>
    </source>
</reference>
<accession>A0A365UE96</accession>
<dbReference type="CDD" id="cd02440">
    <property type="entry name" value="AdoMet_MTases"/>
    <property type="match status" value="1"/>
</dbReference>
<dbReference type="Proteomes" id="UP000253370">
    <property type="component" value="Unassembled WGS sequence"/>
</dbReference>
<dbReference type="GO" id="GO:0032259">
    <property type="term" value="P:methylation"/>
    <property type="evidence" value="ECO:0007669"/>
    <property type="project" value="UniProtKB-KW"/>
</dbReference>
<dbReference type="EMBL" id="QNTQ01000001">
    <property type="protein sequence ID" value="RBI87607.1"/>
    <property type="molecule type" value="Genomic_DNA"/>
</dbReference>